<dbReference type="InterPro" id="IPR036821">
    <property type="entry name" value="Peptide_deformylase_sf"/>
</dbReference>
<dbReference type="eggNOG" id="COG0242">
    <property type="taxonomic scope" value="Bacteria"/>
</dbReference>
<keyword evidence="2" id="KW-0648">Protein biosynthesis</keyword>
<comment type="cofactor">
    <cofactor evidence="2">
        <name>Fe(2+)</name>
        <dbReference type="ChEBI" id="CHEBI:29033"/>
    </cofactor>
    <text evidence="2">Binds 1 Fe(2+) ion.</text>
</comment>
<sequence length="159" mass="17663">MSIRMIRTGNDPVLRQVSKPVPEVTKAIEKLLDDMAETMYHADGVGLAAVQIGILKRLVVIDVGDGLIELINPVILERSGSQRAYEGCLSLPGMRAEVTRAARVKVRALNRRGEPFEIEGTDLLARALQHEVDHLDGILFIDHVRPEDIVYEMEGKDAR</sequence>
<evidence type="ECO:0000313" key="3">
    <source>
        <dbReference type="EMBL" id="SFU56947.1"/>
    </source>
</evidence>
<dbReference type="SUPFAM" id="SSF56420">
    <property type="entry name" value="Peptide deformylase"/>
    <property type="match status" value="1"/>
</dbReference>
<dbReference type="RefSeq" id="WP_074950174.1">
    <property type="nucleotide sequence ID" value="NZ_FPBV01000004.1"/>
</dbReference>
<dbReference type="GO" id="GO:0006412">
    <property type="term" value="P:translation"/>
    <property type="evidence" value="ECO:0007669"/>
    <property type="project" value="UniProtKB-UniRule"/>
</dbReference>
<dbReference type="GO" id="GO:0042586">
    <property type="term" value="F:peptide deformylase activity"/>
    <property type="evidence" value="ECO:0007669"/>
    <property type="project" value="UniProtKB-UniRule"/>
</dbReference>
<dbReference type="OrthoDB" id="9784988at2"/>
<comment type="similarity">
    <text evidence="1 2">Belongs to the polypeptide deformylase family.</text>
</comment>
<comment type="catalytic activity">
    <reaction evidence="2">
        <text>N-terminal N-formyl-L-methionyl-[peptide] + H2O = N-terminal L-methionyl-[peptide] + formate</text>
        <dbReference type="Rhea" id="RHEA:24420"/>
        <dbReference type="Rhea" id="RHEA-COMP:10639"/>
        <dbReference type="Rhea" id="RHEA-COMP:10640"/>
        <dbReference type="ChEBI" id="CHEBI:15377"/>
        <dbReference type="ChEBI" id="CHEBI:15740"/>
        <dbReference type="ChEBI" id="CHEBI:49298"/>
        <dbReference type="ChEBI" id="CHEBI:64731"/>
        <dbReference type="EC" id="3.5.1.88"/>
    </reaction>
</comment>
<accession>A0A1I7H8F7</accession>
<dbReference type="PANTHER" id="PTHR10458">
    <property type="entry name" value="PEPTIDE DEFORMYLASE"/>
    <property type="match status" value="1"/>
</dbReference>
<dbReference type="EC" id="3.5.1.88" evidence="2"/>
<dbReference type="PIRSF" id="PIRSF004749">
    <property type="entry name" value="Pep_def"/>
    <property type="match status" value="1"/>
</dbReference>
<evidence type="ECO:0000256" key="2">
    <source>
        <dbReference type="HAMAP-Rule" id="MF_00163"/>
    </source>
</evidence>
<feature type="binding site" evidence="2">
    <location>
        <position position="88"/>
    </location>
    <ligand>
        <name>Fe cation</name>
        <dbReference type="ChEBI" id="CHEBI:24875"/>
    </ligand>
</feature>
<dbReference type="NCBIfam" id="TIGR00079">
    <property type="entry name" value="pept_deformyl"/>
    <property type="match status" value="1"/>
</dbReference>
<keyword evidence="2" id="KW-0479">Metal-binding</keyword>
<dbReference type="InterPro" id="IPR023635">
    <property type="entry name" value="Peptide_deformylase"/>
</dbReference>
<feature type="binding site" evidence="2">
    <location>
        <position position="134"/>
    </location>
    <ligand>
        <name>Fe cation</name>
        <dbReference type="ChEBI" id="CHEBI:24875"/>
    </ligand>
</feature>
<dbReference type="STRING" id="392015.SAMN05421543_10440"/>
<organism evidence="3 4">
    <name type="scientific">Alicyclobacillus macrosporangiidus</name>
    <dbReference type="NCBI Taxonomy" id="392015"/>
    <lineage>
        <taxon>Bacteria</taxon>
        <taxon>Bacillati</taxon>
        <taxon>Bacillota</taxon>
        <taxon>Bacilli</taxon>
        <taxon>Bacillales</taxon>
        <taxon>Alicyclobacillaceae</taxon>
        <taxon>Alicyclobacillus</taxon>
    </lineage>
</organism>
<feature type="binding site" evidence="2">
    <location>
        <position position="130"/>
    </location>
    <ligand>
        <name>Fe cation</name>
        <dbReference type="ChEBI" id="CHEBI:24875"/>
    </ligand>
</feature>
<dbReference type="Pfam" id="PF01327">
    <property type="entry name" value="Pep_deformylase"/>
    <property type="match status" value="1"/>
</dbReference>
<dbReference type="AlphaFoldDB" id="A0A1I7H8F7"/>
<feature type="active site" evidence="2">
    <location>
        <position position="131"/>
    </location>
</feature>
<proteinExistence type="inferred from homology"/>
<keyword evidence="4" id="KW-1185">Reference proteome</keyword>
<dbReference type="Gene3D" id="3.90.45.10">
    <property type="entry name" value="Peptide deformylase"/>
    <property type="match status" value="1"/>
</dbReference>
<reference evidence="4" key="1">
    <citation type="submission" date="2016-10" db="EMBL/GenBank/DDBJ databases">
        <authorList>
            <person name="Varghese N."/>
        </authorList>
    </citation>
    <scope>NUCLEOTIDE SEQUENCE [LARGE SCALE GENOMIC DNA]</scope>
    <source>
        <strain evidence="4">DSM 17980</strain>
    </source>
</reference>
<dbReference type="EMBL" id="FPBV01000004">
    <property type="protein sequence ID" value="SFU56947.1"/>
    <property type="molecule type" value="Genomic_DNA"/>
</dbReference>
<dbReference type="NCBIfam" id="NF001159">
    <property type="entry name" value="PRK00150.1-3"/>
    <property type="match status" value="1"/>
</dbReference>
<dbReference type="PANTHER" id="PTHR10458:SF22">
    <property type="entry name" value="PEPTIDE DEFORMYLASE"/>
    <property type="match status" value="1"/>
</dbReference>
<gene>
    <name evidence="2" type="primary">def</name>
    <name evidence="3" type="ORF">SAMN05421543_10440</name>
</gene>
<keyword evidence="2" id="KW-0378">Hydrolase</keyword>
<dbReference type="PRINTS" id="PR01576">
    <property type="entry name" value="PDEFORMYLASE"/>
</dbReference>
<comment type="function">
    <text evidence="2">Removes the formyl group from the N-terminal Met of newly synthesized proteins. Requires at least a dipeptide for an efficient rate of reaction. N-terminal L-methionine is a prerequisite for activity but the enzyme has broad specificity at other positions.</text>
</comment>
<dbReference type="CDD" id="cd00487">
    <property type="entry name" value="Pep_deformylase"/>
    <property type="match status" value="1"/>
</dbReference>
<evidence type="ECO:0000256" key="1">
    <source>
        <dbReference type="ARBA" id="ARBA00010759"/>
    </source>
</evidence>
<dbReference type="HAMAP" id="MF_00163">
    <property type="entry name" value="Pep_deformylase"/>
    <property type="match status" value="1"/>
</dbReference>
<name>A0A1I7H8F7_9BACL</name>
<keyword evidence="2" id="KW-0408">Iron</keyword>
<protein>
    <recommendedName>
        <fullName evidence="2">Peptide deformylase</fullName>
        <shortName evidence="2">PDF</shortName>
        <ecNumber evidence="2">3.5.1.88</ecNumber>
    </recommendedName>
    <alternativeName>
        <fullName evidence="2">Polypeptide deformylase</fullName>
    </alternativeName>
</protein>
<evidence type="ECO:0000313" key="4">
    <source>
        <dbReference type="Proteomes" id="UP000183508"/>
    </source>
</evidence>
<dbReference type="Proteomes" id="UP000183508">
    <property type="component" value="Unassembled WGS sequence"/>
</dbReference>
<dbReference type="GO" id="GO:0046872">
    <property type="term" value="F:metal ion binding"/>
    <property type="evidence" value="ECO:0007669"/>
    <property type="project" value="UniProtKB-KW"/>
</dbReference>